<reference evidence="1 2" key="1">
    <citation type="submission" date="2013-03" db="EMBL/GenBank/DDBJ databases">
        <title>The Genome Sequence of Enterococcus sulfureus ATCC_49903 (PacBio/Illumina hybrid assembly).</title>
        <authorList>
            <consortium name="The Broad Institute Genomics Platform"/>
            <consortium name="The Broad Institute Genome Sequencing Center for Infectious Disease"/>
            <person name="Earl A."/>
            <person name="Russ C."/>
            <person name="Gilmore M."/>
            <person name="Surin D."/>
            <person name="Walker B."/>
            <person name="Young S."/>
            <person name="Zeng Q."/>
            <person name="Gargeya S."/>
            <person name="Fitzgerald M."/>
            <person name="Haas B."/>
            <person name="Abouelleil A."/>
            <person name="Allen A.W."/>
            <person name="Alvarado L."/>
            <person name="Arachchi H.M."/>
            <person name="Berlin A.M."/>
            <person name="Chapman S.B."/>
            <person name="Gainer-Dewar J."/>
            <person name="Goldberg J."/>
            <person name="Griggs A."/>
            <person name="Gujja S."/>
            <person name="Hansen M."/>
            <person name="Howarth C."/>
            <person name="Imamovic A."/>
            <person name="Ireland A."/>
            <person name="Larimer J."/>
            <person name="McCowan C."/>
            <person name="Murphy C."/>
            <person name="Pearson M."/>
            <person name="Poon T.W."/>
            <person name="Priest M."/>
            <person name="Roberts A."/>
            <person name="Saif S."/>
            <person name="Shea T."/>
            <person name="Sisk P."/>
            <person name="Sykes S."/>
            <person name="Wortman J."/>
            <person name="Nusbaum C."/>
            <person name="Birren B."/>
        </authorList>
    </citation>
    <scope>NUCLEOTIDE SEQUENCE [LARGE SCALE GENOMIC DNA]</scope>
    <source>
        <strain evidence="1 2">ATCC 49903</strain>
    </source>
</reference>
<keyword evidence="2" id="KW-1185">Reference proteome</keyword>
<evidence type="ECO:0000313" key="1">
    <source>
        <dbReference type="EMBL" id="EOT83526.1"/>
    </source>
</evidence>
<dbReference type="RefSeq" id="WP_016185880.1">
    <property type="nucleotide sequence ID" value="NZ_ASWO01000005.1"/>
</dbReference>
<evidence type="ECO:0008006" key="3">
    <source>
        <dbReference type="Google" id="ProtNLM"/>
    </source>
</evidence>
<protein>
    <recommendedName>
        <fullName evidence="3">YxjI</fullName>
    </recommendedName>
</protein>
<dbReference type="Proteomes" id="UP000015961">
    <property type="component" value="Unassembled WGS sequence"/>
</dbReference>
<gene>
    <name evidence="1" type="ORF">I573_01248</name>
</gene>
<name>S0P559_9ENTE</name>
<dbReference type="eggNOG" id="COG4894">
    <property type="taxonomic scope" value="Bacteria"/>
</dbReference>
<dbReference type="STRING" id="1140003.OMY_01432"/>
<comment type="caution">
    <text evidence="1">The sequence shown here is derived from an EMBL/GenBank/DDBJ whole genome shotgun (WGS) entry which is preliminary data.</text>
</comment>
<evidence type="ECO:0000313" key="2">
    <source>
        <dbReference type="Proteomes" id="UP000015961"/>
    </source>
</evidence>
<dbReference type="InterPro" id="IPR007612">
    <property type="entry name" value="LOR"/>
</dbReference>
<dbReference type="SUPFAM" id="SSF54518">
    <property type="entry name" value="Tubby C-terminal domain-like"/>
    <property type="match status" value="1"/>
</dbReference>
<dbReference type="EMBL" id="ASWO01000005">
    <property type="protein sequence ID" value="EOT83526.1"/>
    <property type="molecule type" value="Genomic_DNA"/>
</dbReference>
<dbReference type="Pfam" id="PF04525">
    <property type="entry name" value="LOR"/>
    <property type="match status" value="1"/>
</dbReference>
<proteinExistence type="predicted"/>
<dbReference type="PATRIC" id="fig|1140003.3.peg.1385"/>
<dbReference type="AlphaFoldDB" id="S0P559"/>
<accession>S0P559</accession>
<dbReference type="OrthoDB" id="2248181at2"/>
<organism evidence="1 2">
    <name type="scientific">Enterococcus sulfureus ATCC 49903</name>
    <dbReference type="NCBI Taxonomy" id="1140003"/>
    <lineage>
        <taxon>Bacteria</taxon>
        <taxon>Bacillati</taxon>
        <taxon>Bacillota</taxon>
        <taxon>Bacilli</taxon>
        <taxon>Lactobacillales</taxon>
        <taxon>Enterococcaceae</taxon>
        <taxon>Enterococcus</taxon>
    </lineage>
</organism>
<dbReference type="InterPro" id="IPR025659">
    <property type="entry name" value="Tubby-like_C"/>
</dbReference>
<sequence length="170" mass="20129">MPEYFIQEQRLGTNTQTIVRDKDGQALYLLIGHWGTKNDVLSLYCMDGSLAASVKQTSVLVGRRFDLYLDVQKVGTLKKLFNWPGDFYYIRQLHWTVYGNIYHHHYAIRHFHHPIMHLNKETYLKENYYKLTVHDAKDAPLCICIAAIMDYWLYNRKKEPEPYLAQPLFA</sequence>